<evidence type="ECO:0000256" key="2">
    <source>
        <dbReference type="ARBA" id="ARBA00004170"/>
    </source>
</evidence>
<keyword evidence="8" id="KW-0139">CF(1)</keyword>
<protein>
    <submittedName>
        <fullName evidence="10">FoF1 ATP synthase subunit gamma</fullName>
    </submittedName>
</protein>
<name>A0ABZ0HVL0_9HYPH</name>
<dbReference type="InterPro" id="IPR035968">
    <property type="entry name" value="ATP_synth_F1_ATPase_gsu"/>
</dbReference>
<evidence type="ECO:0000256" key="5">
    <source>
        <dbReference type="ARBA" id="ARBA00022781"/>
    </source>
</evidence>
<evidence type="ECO:0000256" key="6">
    <source>
        <dbReference type="ARBA" id="ARBA00023065"/>
    </source>
</evidence>
<dbReference type="Gene3D" id="1.10.287.80">
    <property type="entry name" value="ATP synthase, gamma subunit, helix hairpin domain"/>
    <property type="match status" value="1"/>
</dbReference>
<dbReference type="Proteomes" id="UP001626536">
    <property type="component" value="Chromosome"/>
</dbReference>
<comment type="similarity">
    <text evidence="3">Belongs to the ATPase gamma chain family.</text>
</comment>
<evidence type="ECO:0000313" key="10">
    <source>
        <dbReference type="EMBL" id="WOJ91327.1"/>
    </source>
</evidence>
<accession>A0ABZ0HVL0</accession>
<proteinExistence type="inferred from homology"/>
<dbReference type="RefSeq" id="WP_407340923.1">
    <property type="nucleotide sequence ID" value="NZ_CP136862.1"/>
</dbReference>
<dbReference type="Pfam" id="PF00231">
    <property type="entry name" value="ATP-synt"/>
    <property type="match status" value="1"/>
</dbReference>
<evidence type="ECO:0000256" key="9">
    <source>
        <dbReference type="ARBA" id="ARBA00023310"/>
    </source>
</evidence>
<organism evidence="10 11">
    <name type="scientific">Methylocapsa polymorpha</name>
    <dbReference type="NCBI Taxonomy" id="3080828"/>
    <lineage>
        <taxon>Bacteria</taxon>
        <taxon>Pseudomonadati</taxon>
        <taxon>Pseudomonadota</taxon>
        <taxon>Alphaproteobacteria</taxon>
        <taxon>Hyphomicrobiales</taxon>
        <taxon>Beijerinckiaceae</taxon>
        <taxon>Methylocapsa</taxon>
    </lineage>
</organism>
<evidence type="ECO:0000313" key="11">
    <source>
        <dbReference type="Proteomes" id="UP001626536"/>
    </source>
</evidence>
<dbReference type="PROSITE" id="PS00153">
    <property type="entry name" value="ATPASE_GAMMA"/>
    <property type="match status" value="1"/>
</dbReference>
<keyword evidence="4" id="KW-0813">Transport</keyword>
<dbReference type="EMBL" id="CP136862">
    <property type="protein sequence ID" value="WOJ91327.1"/>
    <property type="molecule type" value="Genomic_DNA"/>
</dbReference>
<reference evidence="10 11" key="1">
    <citation type="submission" date="2023-10" db="EMBL/GenBank/DDBJ databases">
        <title>Novel methanotroph of the genus Methylocapsa from a subarctic wetland.</title>
        <authorList>
            <person name="Belova S.E."/>
            <person name="Oshkin I.Y."/>
            <person name="Miroshnikov K."/>
            <person name="Dedysh S.N."/>
        </authorList>
    </citation>
    <scope>NUCLEOTIDE SEQUENCE [LARGE SCALE GENOMIC DNA]</scope>
    <source>
        <strain evidence="10 11">RX1</strain>
    </source>
</reference>
<gene>
    <name evidence="10" type="ORF">RZS28_08760</name>
</gene>
<evidence type="ECO:0000256" key="4">
    <source>
        <dbReference type="ARBA" id="ARBA00022448"/>
    </source>
</evidence>
<dbReference type="Gene3D" id="3.40.1380.10">
    <property type="match status" value="1"/>
</dbReference>
<dbReference type="PANTHER" id="PTHR11693">
    <property type="entry name" value="ATP SYNTHASE GAMMA CHAIN"/>
    <property type="match status" value="1"/>
</dbReference>
<dbReference type="PRINTS" id="PR00126">
    <property type="entry name" value="ATPASEGAMMA"/>
</dbReference>
<evidence type="ECO:0000256" key="1">
    <source>
        <dbReference type="ARBA" id="ARBA00003456"/>
    </source>
</evidence>
<sequence>MTRLAEIQAHIGSMGELRDIVGAMRSLAGMRVQEAQHALPGISRYADAMAAAIGGALLLMPQSAAETRADRDGRALILYTAEHGFVGGFNERLMEAAEAALAPGDALFVLGTRGGALALERGRRVIWMCPMATRLAAVPDTIRRLSTEIYARIARGQISRVEAMFAHYRQGGAATIERSLLLPLDLEKLQAKETRQEPLHNLEPQALLEKLMSEYVFALLTKAAVESLASENAARFAAMESAHDNVSVKLDKLRQDEREARQSEITTELLELITGAEALREE</sequence>
<keyword evidence="5" id="KW-0375">Hydrogen ion transport</keyword>
<dbReference type="SUPFAM" id="SSF52943">
    <property type="entry name" value="ATP synthase (F1-ATPase), gamma subunit"/>
    <property type="match status" value="1"/>
</dbReference>
<keyword evidence="11" id="KW-1185">Reference proteome</keyword>
<evidence type="ECO:0000256" key="3">
    <source>
        <dbReference type="ARBA" id="ARBA00007681"/>
    </source>
</evidence>
<comment type="subcellular location">
    <subcellularLocation>
        <location evidence="2">Membrane</location>
        <topology evidence="2">Peripheral membrane protein</topology>
    </subcellularLocation>
</comment>
<dbReference type="InterPro" id="IPR000131">
    <property type="entry name" value="ATP_synth_F1_gsu"/>
</dbReference>
<dbReference type="InterPro" id="IPR023632">
    <property type="entry name" value="ATP_synth_F1_gsu_CS"/>
</dbReference>
<evidence type="ECO:0000256" key="8">
    <source>
        <dbReference type="ARBA" id="ARBA00023196"/>
    </source>
</evidence>
<evidence type="ECO:0000256" key="7">
    <source>
        <dbReference type="ARBA" id="ARBA00023136"/>
    </source>
</evidence>
<keyword evidence="6" id="KW-0406">Ion transport</keyword>
<keyword evidence="9" id="KW-0066">ATP synthesis</keyword>
<comment type="function">
    <text evidence="1">Produces ATP from ADP in the presence of a proton gradient across the membrane. The gamma chain is believed to be important in regulating ATPase activity and the flow of protons through the CF(0) complex.</text>
</comment>
<dbReference type="PANTHER" id="PTHR11693:SF22">
    <property type="entry name" value="ATP SYNTHASE SUBUNIT GAMMA, MITOCHONDRIAL"/>
    <property type="match status" value="1"/>
</dbReference>
<keyword evidence="7" id="KW-0472">Membrane</keyword>